<dbReference type="Gene3D" id="3.50.50.60">
    <property type="entry name" value="FAD/NAD(P)-binding domain"/>
    <property type="match status" value="1"/>
</dbReference>
<comment type="caution">
    <text evidence="2">The sequence shown here is derived from an EMBL/GenBank/DDBJ whole genome shotgun (WGS) entry which is preliminary data.</text>
</comment>
<keyword evidence="3" id="KW-1185">Reference proteome</keyword>
<dbReference type="Proteomes" id="UP000570517">
    <property type="component" value="Unassembled WGS sequence"/>
</dbReference>
<accession>A0A850PUQ6</accession>
<dbReference type="InterPro" id="IPR051704">
    <property type="entry name" value="FAD_aromatic-hydroxylase"/>
</dbReference>
<dbReference type="PANTHER" id="PTHR46865:SF2">
    <property type="entry name" value="MONOOXYGENASE"/>
    <property type="match status" value="1"/>
</dbReference>
<dbReference type="RefSeq" id="WP_178360007.1">
    <property type="nucleotide sequence ID" value="NZ_JABFYL010000039.1"/>
</dbReference>
<sequence length="400" mass="43119">MTRHAVISGAGIAGPAVAHQLAARGWRTTVIERFPERRDEGQNIDVRGAAREVARRMGIEDDLLAANTGEVGMRFLRADGSPAASFPVSAPGEIDGPTAEVEILRGELSRILIEHTCNSTEYRFDTQIVDLTDRGDVTTVTVSDGTTIDADLVVIAEGLRSRSRRFVTSADVNDLGMYFAYVTLARDDTDGQWWNWQHATGSRAVHLRPDNLGTTRAILTFISEVRGLEDLESTDQIAILKRTFADVGGAAPRVLAELDEGAPMYFSAVGQVRAGEWSRGRVTLLGDAAFCNATFGGGGTSLALIGAYVLAGELARTDDLRVGLDRYEAFMRRQADATPPVRMSVLRRANPQSRRGIGALHAGARIVASPAGRAVMNLLGKRLVHVAADGTRLPDYPPAR</sequence>
<dbReference type="PANTHER" id="PTHR46865">
    <property type="entry name" value="OXIDOREDUCTASE-RELATED"/>
    <property type="match status" value="1"/>
</dbReference>
<feature type="domain" description="FAD-binding" evidence="1">
    <location>
        <begin position="6"/>
        <end position="317"/>
    </location>
</feature>
<dbReference type="PRINTS" id="PR00420">
    <property type="entry name" value="RNGMNOXGNASE"/>
</dbReference>
<dbReference type="Pfam" id="PF01494">
    <property type="entry name" value="FAD_binding_3"/>
    <property type="match status" value="1"/>
</dbReference>
<evidence type="ECO:0000259" key="1">
    <source>
        <dbReference type="Pfam" id="PF01494"/>
    </source>
</evidence>
<gene>
    <name evidence="2" type="ORF">HLY00_1722</name>
</gene>
<reference evidence="2 3" key="1">
    <citation type="submission" date="2020-05" db="EMBL/GenBank/DDBJ databases">
        <title>Draft genome sequence of Mycobacterium hippocampi DL, isolated from European seabass, Dicentrarchus labrax, reared in fish farms.</title>
        <authorList>
            <person name="Stathopoulou P."/>
            <person name="Asimakis E."/>
            <person name="Tzokas K."/>
            <person name="Batargias C."/>
            <person name="Tsiamis G."/>
        </authorList>
    </citation>
    <scope>NUCLEOTIDE SEQUENCE [LARGE SCALE GENOMIC DNA]</scope>
    <source>
        <strain evidence="2 3">DL</strain>
    </source>
</reference>
<name>A0A850PUQ6_9MYCO</name>
<dbReference type="Gene3D" id="3.30.9.10">
    <property type="entry name" value="D-Amino Acid Oxidase, subunit A, domain 2"/>
    <property type="match status" value="1"/>
</dbReference>
<evidence type="ECO:0000313" key="2">
    <source>
        <dbReference type="EMBL" id="NVN51734.1"/>
    </source>
</evidence>
<dbReference type="SUPFAM" id="SSF51905">
    <property type="entry name" value="FAD/NAD(P)-binding domain"/>
    <property type="match status" value="1"/>
</dbReference>
<dbReference type="AlphaFoldDB" id="A0A850PUQ6"/>
<protein>
    <recommendedName>
        <fullName evidence="1">FAD-binding domain-containing protein</fullName>
    </recommendedName>
</protein>
<dbReference type="InterPro" id="IPR002938">
    <property type="entry name" value="FAD-bd"/>
</dbReference>
<evidence type="ECO:0000313" key="3">
    <source>
        <dbReference type="Proteomes" id="UP000570517"/>
    </source>
</evidence>
<proteinExistence type="predicted"/>
<dbReference type="InterPro" id="IPR036188">
    <property type="entry name" value="FAD/NAD-bd_sf"/>
</dbReference>
<organism evidence="2 3">
    <name type="scientific">Mycolicibacterium hippocampi</name>
    <dbReference type="NCBI Taxonomy" id="659824"/>
    <lineage>
        <taxon>Bacteria</taxon>
        <taxon>Bacillati</taxon>
        <taxon>Actinomycetota</taxon>
        <taxon>Actinomycetes</taxon>
        <taxon>Mycobacteriales</taxon>
        <taxon>Mycobacteriaceae</taxon>
        <taxon>Mycolicibacterium</taxon>
    </lineage>
</organism>
<dbReference type="GO" id="GO:0071949">
    <property type="term" value="F:FAD binding"/>
    <property type="evidence" value="ECO:0007669"/>
    <property type="project" value="InterPro"/>
</dbReference>
<dbReference type="EMBL" id="JABFYL010000039">
    <property type="protein sequence ID" value="NVN51734.1"/>
    <property type="molecule type" value="Genomic_DNA"/>
</dbReference>